<evidence type="ECO:0000313" key="7">
    <source>
        <dbReference type="Proteomes" id="UP000504607"/>
    </source>
</evidence>
<accession>A0A8N4F360</accession>
<dbReference type="OrthoDB" id="436852at2759"/>
<organism evidence="7 8">
    <name type="scientific">Elaeis guineensis var. tenera</name>
    <name type="common">Oil palm</name>
    <dbReference type="NCBI Taxonomy" id="51953"/>
    <lineage>
        <taxon>Eukaryota</taxon>
        <taxon>Viridiplantae</taxon>
        <taxon>Streptophyta</taxon>
        <taxon>Embryophyta</taxon>
        <taxon>Tracheophyta</taxon>
        <taxon>Spermatophyta</taxon>
        <taxon>Magnoliopsida</taxon>
        <taxon>Liliopsida</taxon>
        <taxon>Arecaceae</taxon>
        <taxon>Arecoideae</taxon>
        <taxon>Cocoseae</taxon>
        <taxon>Elaeidinae</taxon>
        <taxon>Elaeis</taxon>
    </lineage>
</organism>
<dbReference type="InterPro" id="IPR011011">
    <property type="entry name" value="Znf_FYVE_PHD"/>
</dbReference>
<dbReference type="InterPro" id="IPR059080">
    <property type="entry name" value="WHD_PTC1"/>
</dbReference>
<evidence type="ECO:0000256" key="3">
    <source>
        <dbReference type="ARBA" id="ARBA00022833"/>
    </source>
</evidence>
<keyword evidence="3" id="KW-0862">Zinc</keyword>
<dbReference type="InterPro" id="IPR013083">
    <property type="entry name" value="Znf_RING/FYVE/PHD"/>
</dbReference>
<dbReference type="PROSITE" id="PS01359">
    <property type="entry name" value="ZF_PHD_1"/>
    <property type="match status" value="1"/>
</dbReference>
<keyword evidence="5" id="KW-0804">Transcription</keyword>
<dbReference type="Pfam" id="PF25565">
    <property type="entry name" value="Ubiquitin_At1g33420"/>
    <property type="match status" value="1"/>
</dbReference>
<keyword evidence="7" id="KW-1185">Reference proteome</keyword>
<proteinExistence type="predicted"/>
<dbReference type="InterPro" id="IPR057765">
    <property type="entry name" value="MS1-like_ubiquitin"/>
</dbReference>
<dbReference type="CDD" id="cd15556">
    <property type="entry name" value="PHD_MMD1_like"/>
    <property type="match status" value="1"/>
</dbReference>
<keyword evidence="2" id="KW-0863">Zinc-finger</keyword>
<dbReference type="AlphaFoldDB" id="A0A8N4F360"/>
<dbReference type="PANTHER" id="PTHR46201:SF1">
    <property type="entry name" value="PHD FINGER PROTEIN MALE STERILITY 1"/>
    <property type="match status" value="1"/>
</dbReference>
<feature type="domain" description="Zinc finger PHD-type" evidence="6">
    <location>
        <begin position="494"/>
        <end position="540"/>
    </location>
</feature>
<dbReference type="InterPro" id="IPR019787">
    <property type="entry name" value="Znf_PHD-finger"/>
</dbReference>
<protein>
    <submittedName>
        <fullName evidence="8">PHD finger protein PERSISTENT TAPETAL CELL 1</fullName>
    </submittedName>
</protein>
<dbReference type="PANTHER" id="PTHR46201">
    <property type="entry name" value="PHD FINGER PROTEIN MALE MEIOCYTE DEATH 1-RELATED"/>
    <property type="match status" value="1"/>
</dbReference>
<dbReference type="SUPFAM" id="SSF57903">
    <property type="entry name" value="FYVE/PHD zinc finger"/>
    <property type="match status" value="1"/>
</dbReference>
<keyword evidence="4" id="KW-0805">Transcription regulation</keyword>
<keyword evidence="1" id="KW-0479">Metal-binding</keyword>
<evidence type="ECO:0000256" key="1">
    <source>
        <dbReference type="ARBA" id="ARBA00022723"/>
    </source>
</evidence>
<evidence type="ECO:0000313" key="8">
    <source>
        <dbReference type="RefSeq" id="XP_029119645.1"/>
    </source>
</evidence>
<dbReference type="InterPro" id="IPR001965">
    <property type="entry name" value="Znf_PHD"/>
</dbReference>
<dbReference type="Pfam" id="PF00628">
    <property type="entry name" value="PHD"/>
    <property type="match status" value="1"/>
</dbReference>
<dbReference type="SMART" id="SM00249">
    <property type="entry name" value="PHD"/>
    <property type="match status" value="1"/>
</dbReference>
<evidence type="ECO:0000256" key="2">
    <source>
        <dbReference type="ARBA" id="ARBA00022771"/>
    </source>
</evidence>
<dbReference type="InterPro" id="IPR058054">
    <property type="entry name" value="Znf_MS1-like"/>
</dbReference>
<dbReference type="RefSeq" id="XP_029119645.1">
    <property type="nucleotide sequence ID" value="XM_029263812.1"/>
</dbReference>
<dbReference type="InterPro" id="IPR019786">
    <property type="entry name" value="Zinc_finger_PHD-type_CS"/>
</dbReference>
<gene>
    <name evidence="8" type="primary">LOC105041927</name>
</gene>
<name>A0A8N4F360_ELAGV</name>
<dbReference type="GO" id="GO:0008270">
    <property type="term" value="F:zinc ion binding"/>
    <property type="evidence" value="ECO:0007669"/>
    <property type="project" value="UniProtKB-KW"/>
</dbReference>
<evidence type="ECO:0000256" key="5">
    <source>
        <dbReference type="ARBA" id="ARBA00023163"/>
    </source>
</evidence>
<dbReference type="Gene3D" id="3.30.40.10">
    <property type="entry name" value="Zinc/RING finger domain, C3HC4 (zinc finger)"/>
    <property type="match status" value="1"/>
</dbReference>
<reference evidence="8" key="1">
    <citation type="submission" date="2025-08" db="UniProtKB">
        <authorList>
            <consortium name="RefSeq"/>
        </authorList>
    </citation>
    <scope>IDENTIFICATION</scope>
</reference>
<dbReference type="KEGG" id="egu:105041927"/>
<dbReference type="Proteomes" id="UP000504607">
    <property type="component" value="Chromosome 3"/>
</dbReference>
<evidence type="ECO:0000256" key="4">
    <source>
        <dbReference type="ARBA" id="ARBA00023015"/>
    </source>
</evidence>
<dbReference type="Pfam" id="PF25874">
    <property type="entry name" value="WHD_plant_repro"/>
    <property type="match status" value="1"/>
</dbReference>
<sequence length="551" mass="62536">MICNKRYHFVLPSKDTITEAKDLSTKVSSEGFKKATTGSKSQDLEGHLLHGVIHSNGFGHLLCINGFEGGSYFVSGHQILDLWDRICSALQVRKVSLIDKARKGTMELRLIHGVAYGESWFGQWGYNFGHGSYGITHQMYKQSLEALQALPLCLLIPHLTFSGHEISMIVTRYQMVCSHTLRTLGELFHFMIELKARLPQQSVTAMDYHGIITEATCRWSAKRVEMAAKVIVEALKRSKFKWVTRQEVRDAARNYIGDTGLLDYVLKSLGNHTVGNCIVRRMVNPVTKVLEYCLEDIPSVFPNLDGLPSGGPAKTRVGFQITRVQIMRDMLYLYKHILKEQRPTIATGIFGAIPMAVRMILDIKHLVKDYGERFPPIREVESNGPMKLMCKVRIRNDQTKEESIMKELPPYDTVAVPIHARIGNYLKEEVERYFRETYWGLKSFTAEKLIDVKGKDSDLVSEEIKPGSSIIVEGRIEKNDEEIYEGGKLNGMVDCLCGAREEDGERMVCCDICEIWQHTRCVRIPNNEDIPHVFLCSPCENDIVSLPSIHH</sequence>
<evidence type="ECO:0000259" key="6">
    <source>
        <dbReference type="SMART" id="SM00249"/>
    </source>
</evidence>